<keyword evidence="3 5" id="KW-0808">Transferase</keyword>
<dbReference type="Proteomes" id="UP000697995">
    <property type="component" value="Unassembled WGS sequence"/>
</dbReference>
<evidence type="ECO:0000256" key="3">
    <source>
        <dbReference type="ARBA" id="ARBA00022679"/>
    </source>
</evidence>
<dbReference type="InterPro" id="IPR029063">
    <property type="entry name" value="SAM-dependent_MTases_sf"/>
</dbReference>
<protein>
    <recommendedName>
        <fullName evidence="5">Chemotaxis protein methyltransferase</fullName>
        <ecNumber evidence="5">2.1.1.80</ecNumber>
    </recommendedName>
</protein>
<dbReference type="InterPro" id="IPR026024">
    <property type="entry name" value="Chemotaxis_MeTrfase_CheR"/>
</dbReference>
<dbReference type="InterPro" id="IPR022642">
    <property type="entry name" value="CheR_C"/>
</dbReference>
<evidence type="ECO:0000313" key="7">
    <source>
        <dbReference type="EMBL" id="MBK1656663.1"/>
    </source>
</evidence>
<dbReference type="EC" id="2.1.1.80" evidence="5"/>
<dbReference type="InterPro" id="IPR036804">
    <property type="entry name" value="CheR_N_sf"/>
</dbReference>
<proteinExistence type="predicted"/>
<evidence type="ECO:0000313" key="8">
    <source>
        <dbReference type="Proteomes" id="UP000697995"/>
    </source>
</evidence>
<sequence>MSDHRFRQVAQLVQQAVGIQLPPAKRVMVEGRLRKRAQSLGYQGVDPYCAALFDEGLLEAEYQELVNLITTNKTDFFREAEHFELLRSTLVPNLLAGHGHPQGGPRLKVWSAACSIGAEAYTIAMVLDDMTRATRPPFRFAVLGTDIATHVLEHAERAIYPAAMLDPVPGELRLRYTLRSRDPTQPLLRIVPELRRHVRFAQLNLMNARYPCDRDVDIIFCRNVLIYFDRPTQVAIVSRLAGHLRPGGYLILGHSETAAASGAVGLLPVASTVWRRSEDEAA</sequence>
<evidence type="ECO:0000259" key="6">
    <source>
        <dbReference type="PROSITE" id="PS50123"/>
    </source>
</evidence>
<dbReference type="EMBL" id="NRSG01000001">
    <property type="protein sequence ID" value="MBK1656663.1"/>
    <property type="molecule type" value="Genomic_DNA"/>
</dbReference>
<name>A0ABS1CQH1_9PROT</name>
<feature type="domain" description="CheR-type methyltransferase" evidence="6">
    <location>
        <begin position="1"/>
        <end position="279"/>
    </location>
</feature>
<evidence type="ECO:0000256" key="2">
    <source>
        <dbReference type="ARBA" id="ARBA00022603"/>
    </source>
</evidence>
<dbReference type="Gene3D" id="1.10.155.10">
    <property type="entry name" value="Chemotaxis receptor methyltransferase CheR, N-terminal domain"/>
    <property type="match status" value="1"/>
</dbReference>
<dbReference type="InterPro" id="IPR022641">
    <property type="entry name" value="CheR_N"/>
</dbReference>
<comment type="function">
    <text evidence="5">Methylation of the membrane-bound methyl-accepting chemotaxis proteins (MCP) to form gamma-glutamyl methyl ester residues in MCP.</text>
</comment>
<dbReference type="InterPro" id="IPR000780">
    <property type="entry name" value="CheR_MeTrfase"/>
</dbReference>
<organism evidence="7 8">
    <name type="scientific">Paracraurococcus ruber</name>
    <dbReference type="NCBI Taxonomy" id="77675"/>
    <lineage>
        <taxon>Bacteria</taxon>
        <taxon>Pseudomonadati</taxon>
        <taxon>Pseudomonadota</taxon>
        <taxon>Alphaproteobacteria</taxon>
        <taxon>Acetobacterales</taxon>
        <taxon>Roseomonadaceae</taxon>
        <taxon>Paracraurococcus</taxon>
    </lineage>
</organism>
<evidence type="ECO:0000256" key="1">
    <source>
        <dbReference type="ARBA" id="ARBA00001541"/>
    </source>
</evidence>
<comment type="caution">
    <text evidence="7">The sequence shown here is derived from an EMBL/GenBank/DDBJ whole genome shotgun (WGS) entry which is preliminary data.</text>
</comment>
<dbReference type="SMART" id="SM00138">
    <property type="entry name" value="MeTrc"/>
    <property type="match status" value="1"/>
</dbReference>
<dbReference type="PRINTS" id="PR00996">
    <property type="entry name" value="CHERMTFRASE"/>
</dbReference>
<reference evidence="7 8" key="1">
    <citation type="journal article" date="2020" name="Microorganisms">
        <title>Osmotic Adaptation and Compatible Solute Biosynthesis of Phototrophic Bacteria as Revealed from Genome Analyses.</title>
        <authorList>
            <person name="Imhoff J.F."/>
            <person name="Rahn T."/>
            <person name="Kunzel S."/>
            <person name="Keller A."/>
            <person name="Neulinger S.C."/>
        </authorList>
    </citation>
    <scope>NUCLEOTIDE SEQUENCE [LARGE SCALE GENOMIC DNA]</scope>
    <source>
        <strain evidence="7 8">DSM 15382</strain>
    </source>
</reference>
<dbReference type="Pfam" id="PF01739">
    <property type="entry name" value="CheR"/>
    <property type="match status" value="1"/>
</dbReference>
<dbReference type="Gene3D" id="3.40.50.150">
    <property type="entry name" value="Vaccinia Virus protein VP39"/>
    <property type="match status" value="1"/>
</dbReference>
<dbReference type="Pfam" id="PF03705">
    <property type="entry name" value="CheR_N"/>
    <property type="match status" value="1"/>
</dbReference>
<keyword evidence="8" id="KW-1185">Reference proteome</keyword>
<evidence type="ECO:0000256" key="5">
    <source>
        <dbReference type="PIRNR" id="PIRNR000410"/>
    </source>
</evidence>
<comment type="catalytic activity">
    <reaction evidence="1 5">
        <text>L-glutamyl-[protein] + S-adenosyl-L-methionine = [protein]-L-glutamate 5-O-methyl ester + S-adenosyl-L-homocysteine</text>
        <dbReference type="Rhea" id="RHEA:24452"/>
        <dbReference type="Rhea" id="RHEA-COMP:10208"/>
        <dbReference type="Rhea" id="RHEA-COMP:10311"/>
        <dbReference type="ChEBI" id="CHEBI:29973"/>
        <dbReference type="ChEBI" id="CHEBI:57856"/>
        <dbReference type="ChEBI" id="CHEBI:59789"/>
        <dbReference type="ChEBI" id="CHEBI:82795"/>
        <dbReference type="EC" id="2.1.1.80"/>
    </reaction>
</comment>
<dbReference type="PROSITE" id="PS50123">
    <property type="entry name" value="CHER"/>
    <property type="match status" value="1"/>
</dbReference>
<keyword evidence="2 5" id="KW-0489">Methyltransferase</keyword>
<dbReference type="PANTHER" id="PTHR24422">
    <property type="entry name" value="CHEMOTAXIS PROTEIN METHYLTRANSFERASE"/>
    <property type="match status" value="1"/>
</dbReference>
<dbReference type="PANTHER" id="PTHR24422:SF26">
    <property type="entry name" value="CHEMOTAXIS PROTEIN METHYLTRANSFERASE"/>
    <property type="match status" value="1"/>
</dbReference>
<keyword evidence="4 5" id="KW-0949">S-adenosyl-L-methionine</keyword>
<dbReference type="SUPFAM" id="SSF53335">
    <property type="entry name" value="S-adenosyl-L-methionine-dependent methyltransferases"/>
    <property type="match status" value="1"/>
</dbReference>
<evidence type="ECO:0000256" key="4">
    <source>
        <dbReference type="ARBA" id="ARBA00022691"/>
    </source>
</evidence>
<dbReference type="PIRSF" id="PIRSF000410">
    <property type="entry name" value="CheR"/>
    <property type="match status" value="1"/>
</dbReference>
<gene>
    <name evidence="7" type="ORF">CKO45_00275</name>
</gene>
<accession>A0ABS1CQH1</accession>
<dbReference type="SUPFAM" id="SSF47757">
    <property type="entry name" value="Chemotaxis receptor methyltransferase CheR, N-terminal domain"/>
    <property type="match status" value="1"/>
</dbReference>
<dbReference type="InterPro" id="IPR050903">
    <property type="entry name" value="Bact_Chemotaxis_MeTrfase"/>
</dbReference>